<dbReference type="Gene3D" id="3.40.50.150">
    <property type="entry name" value="Vaccinia Virus protein VP39"/>
    <property type="match status" value="1"/>
</dbReference>
<dbReference type="CDD" id="cd02440">
    <property type="entry name" value="AdoMet_MTases"/>
    <property type="match status" value="1"/>
</dbReference>
<dbReference type="PANTHER" id="PTHR44307:SF2">
    <property type="entry name" value="PHOSPHOETHANOLAMINE METHYLTRANSFERASE ISOFORM X1"/>
    <property type="match status" value="1"/>
</dbReference>
<evidence type="ECO:0000256" key="1">
    <source>
        <dbReference type="ARBA" id="ARBA00005189"/>
    </source>
</evidence>
<gene>
    <name evidence="5" type="ORF">FH063_000090</name>
</gene>
<evidence type="ECO:0000313" key="6">
    <source>
        <dbReference type="Proteomes" id="UP000325333"/>
    </source>
</evidence>
<sequence length="385" mass="43499">MQVLSNCSRWLLDSPTVEVYLYIVRYPLMPAVAVLRGAAILETQRRMRHNFQDRERWRNPDWRTKFVAWWEGYDLAALSRLARTAPASRLPLRGPVAALGSAAPAAALPPEAPRPDADLERLENLQLDRQGEPVWSVARTEGAQMLWGQDCVGPGDSQWMVESVRSFGLNPAKSVLDLSAGLGGPARGIVDSYDTWVTGLEMSPLLAKLGMERSKALGVSKKAPIGHYDPEHFNQAGSFDLVLADRVMHRVRDKENFLDRVCDCVKPKGGVLLFDYVIEGTPSSWESWNGWRDSEPLEVYPWSATRMADELTQRNLDLRISEDLTQFHRRQAVDRVRRLGEALKTAVPEPRVLKALARELALWWSRLRVLGSGLRFCRYVAMRPT</sequence>
<organism evidence="5 6">
    <name type="scientific">Azospirillum argentinense</name>
    <dbReference type="NCBI Taxonomy" id="2970906"/>
    <lineage>
        <taxon>Bacteria</taxon>
        <taxon>Pseudomonadati</taxon>
        <taxon>Pseudomonadota</taxon>
        <taxon>Alphaproteobacteria</taxon>
        <taxon>Rhodospirillales</taxon>
        <taxon>Azospirillaceae</taxon>
        <taxon>Azospirillum</taxon>
    </lineage>
</organism>
<reference evidence="5 6" key="1">
    <citation type="submission" date="2019-07" db="EMBL/GenBank/DDBJ databases">
        <title>Genome sequencing of the stress-tolerant strain Azospirillum brasilense Az19.</title>
        <authorList>
            <person name="Maroniche G.A."/>
            <person name="Garcia J.E."/>
            <person name="Pagnussat L."/>
            <person name="Amenta M."/>
            <person name="Creus C.M."/>
        </authorList>
    </citation>
    <scope>NUCLEOTIDE SEQUENCE [LARGE SCALE GENOMIC DNA]</scope>
    <source>
        <strain evidence="5 6">Az19</strain>
    </source>
</reference>
<dbReference type="EMBL" id="VEWN01000001">
    <property type="protein sequence ID" value="KAA1057890.1"/>
    <property type="molecule type" value="Genomic_DNA"/>
</dbReference>
<keyword evidence="3" id="KW-0808">Transferase</keyword>
<comment type="caution">
    <text evidence="5">The sequence shown here is derived from an EMBL/GenBank/DDBJ whole genome shotgun (WGS) entry which is preliminary data.</text>
</comment>
<dbReference type="InterPro" id="IPR029063">
    <property type="entry name" value="SAM-dependent_MTases_sf"/>
</dbReference>
<accession>A0A5B0L274</accession>
<evidence type="ECO:0000313" key="5">
    <source>
        <dbReference type="EMBL" id="KAA1057890.1"/>
    </source>
</evidence>
<evidence type="ECO:0008006" key="7">
    <source>
        <dbReference type="Google" id="ProtNLM"/>
    </source>
</evidence>
<proteinExistence type="predicted"/>
<dbReference type="PANTHER" id="PTHR44307">
    <property type="entry name" value="PHOSPHOETHANOLAMINE METHYLTRANSFERASE"/>
    <property type="match status" value="1"/>
</dbReference>
<evidence type="ECO:0000256" key="4">
    <source>
        <dbReference type="ARBA" id="ARBA00025707"/>
    </source>
</evidence>
<comment type="pathway">
    <text evidence="4">Phospholipid metabolism.</text>
</comment>
<evidence type="ECO:0000256" key="3">
    <source>
        <dbReference type="ARBA" id="ARBA00022679"/>
    </source>
</evidence>
<evidence type="ECO:0000256" key="2">
    <source>
        <dbReference type="ARBA" id="ARBA00022603"/>
    </source>
</evidence>
<dbReference type="SUPFAM" id="SSF53335">
    <property type="entry name" value="S-adenosyl-L-methionine-dependent methyltransferases"/>
    <property type="match status" value="1"/>
</dbReference>
<comment type="pathway">
    <text evidence="1">Lipid metabolism.</text>
</comment>
<protein>
    <recommendedName>
        <fullName evidence="7">Class I SAM-dependent methyltransferase</fullName>
    </recommendedName>
</protein>
<dbReference type="GO" id="GO:0032259">
    <property type="term" value="P:methylation"/>
    <property type="evidence" value="ECO:0007669"/>
    <property type="project" value="UniProtKB-KW"/>
</dbReference>
<name>A0A5B0L274_9PROT</name>
<dbReference type="AlphaFoldDB" id="A0A5B0L274"/>
<dbReference type="Proteomes" id="UP000325333">
    <property type="component" value="Unassembled WGS sequence"/>
</dbReference>
<dbReference type="GO" id="GO:0008168">
    <property type="term" value="F:methyltransferase activity"/>
    <property type="evidence" value="ECO:0007669"/>
    <property type="project" value="UniProtKB-KW"/>
</dbReference>
<keyword evidence="2" id="KW-0489">Methyltransferase</keyword>
<dbReference type="Pfam" id="PF13489">
    <property type="entry name" value="Methyltransf_23"/>
    <property type="match status" value="1"/>
</dbReference>